<dbReference type="EMBL" id="VCHE01000116">
    <property type="protein sequence ID" value="KAB2570950.1"/>
    <property type="molecule type" value="Genomic_DNA"/>
</dbReference>
<organism evidence="2 3">
    <name type="scientific">Lasiodiplodia theobromae</name>
    <dbReference type="NCBI Taxonomy" id="45133"/>
    <lineage>
        <taxon>Eukaryota</taxon>
        <taxon>Fungi</taxon>
        <taxon>Dikarya</taxon>
        <taxon>Ascomycota</taxon>
        <taxon>Pezizomycotina</taxon>
        <taxon>Dothideomycetes</taxon>
        <taxon>Dothideomycetes incertae sedis</taxon>
        <taxon>Botryosphaeriales</taxon>
        <taxon>Botryosphaeriaceae</taxon>
        <taxon>Lasiodiplodia</taxon>
    </lineage>
</organism>
<reference evidence="2 3" key="1">
    <citation type="journal article" date="2019" name="Sci. Rep.">
        <title>A multi-omics analysis of the grapevine pathogen Lasiodiplodia theobromae reveals that temperature affects the expression of virulence- and pathogenicity-related genes.</title>
        <authorList>
            <person name="Felix C."/>
            <person name="Meneses R."/>
            <person name="Goncalves M.F.M."/>
            <person name="Tilleman L."/>
            <person name="Duarte A.S."/>
            <person name="Jorrin-Novo J.V."/>
            <person name="Van de Peer Y."/>
            <person name="Deforce D."/>
            <person name="Van Nieuwerburgh F."/>
            <person name="Esteves A.C."/>
            <person name="Alves A."/>
        </authorList>
    </citation>
    <scope>NUCLEOTIDE SEQUENCE [LARGE SCALE GENOMIC DNA]</scope>
    <source>
        <strain evidence="2 3">LA-SOL3</strain>
    </source>
</reference>
<evidence type="ECO:0000313" key="3">
    <source>
        <dbReference type="Proteomes" id="UP000325902"/>
    </source>
</evidence>
<keyword evidence="3" id="KW-1185">Reference proteome</keyword>
<protein>
    <submittedName>
        <fullName evidence="2">Uncharacterized protein</fullName>
    </submittedName>
</protein>
<gene>
    <name evidence="2" type="ORF">DBV05_g10386</name>
</gene>
<evidence type="ECO:0000256" key="1">
    <source>
        <dbReference type="SAM" id="SignalP"/>
    </source>
</evidence>
<dbReference type="OrthoDB" id="3938253at2759"/>
<accession>A0A5N5CZW8</accession>
<dbReference type="AlphaFoldDB" id="A0A5N5CZW8"/>
<keyword evidence="1" id="KW-0732">Signal</keyword>
<comment type="caution">
    <text evidence="2">The sequence shown here is derived from an EMBL/GenBank/DDBJ whole genome shotgun (WGS) entry which is preliminary data.</text>
</comment>
<feature type="signal peptide" evidence="1">
    <location>
        <begin position="1"/>
        <end position="19"/>
    </location>
</feature>
<name>A0A5N5CZW8_9PEZI</name>
<proteinExistence type="predicted"/>
<dbReference type="Proteomes" id="UP000325902">
    <property type="component" value="Unassembled WGS sequence"/>
</dbReference>
<sequence length="231" mass="25481">MKFFTALTSALAFTTTANAAPLAMNETEPFALQERGTPLQNVGITVFHSKEETRLGRWTLRFRMMGFLQATGAMYDILTEQMGVNADTGEPVARASVVAQGFFANLRPWYQSTFPDVRPKLFHSLFNAGSNVGEGWEGTVGAQFWLWAEEEATYDRILEALKAYLSGKGSNPVDVIFSRVPDAFAVGDPKQYLLPRSKLRARSDTCSSGTSLISQFQNRVPEIPTFSGADC</sequence>
<evidence type="ECO:0000313" key="2">
    <source>
        <dbReference type="EMBL" id="KAB2570950.1"/>
    </source>
</evidence>
<feature type="chain" id="PRO_5024911702" evidence="1">
    <location>
        <begin position="20"/>
        <end position="231"/>
    </location>
</feature>